<organism evidence="1 2">
    <name type="scientific">Flavobacterium collinsii</name>
    <dbReference type="NCBI Taxonomy" id="1114861"/>
    <lineage>
        <taxon>Bacteria</taxon>
        <taxon>Pseudomonadati</taxon>
        <taxon>Bacteroidota</taxon>
        <taxon>Flavobacteriia</taxon>
        <taxon>Flavobacteriales</taxon>
        <taxon>Flavobacteriaceae</taxon>
        <taxon>Flavobacterium</taxon>
    </lineage>
</organism>
<dbReference type="EMBL" id="OX336425">
    <property type="protein sequence ID" value="CAI2767659.1"/>
    <property type="molecule type" value="Genomic_DNA"/>
</dbReference>
<sequence>MKFNENVKFKVLVEMGESFAVKSVKIGAICLFVCLFVCLESGKFTKFYLDLDLRTLAAMRLDIVVVIVKSLRDRFVEGGVV</sequence>
<proteinExistence type="predicted"/>
<evidence type="ECO:0000313" key="2">
    <source>
        <dbReference type="Proteomes" id="UP001152749"/>
    </source>
</evidence>
<protein>
    <submittedName>
        <fullName evidence="1">Uncharacterized protein</fullName>
    </submittedName>
</protein>
<name>A0A9W4TI91_9FLAO</name>
<dbReference type="RefSeq" id="WP_263360499.1">
    <property type="nucleotide sequence ID" value="NZ_OX336425.1"/>
</dbReference>
<reference evidence="1" key="1">
    <citation type="submission" date="2022-09" db="EMBL/GenBank/DDBJ databases">
        <authorList>
            <person name="Duchaud E."/>
        </authorList>
    </citation>
    <scope>NUCLEOTIDE SEQUENCE</scope>
    <source>
        <strain evidence="1">TRV642</strain>
    </source>
</reference>
<gene>
    <name evidence="1" type="ORF">TRV642_2813</name>
</gene>
<accession>A0A9W4TI91</accession>
<evidence type="ECO:0000313" key="1">
    <source>
        <dbReference type="EMBL" id="CAI2767659.1"/>
    </source>
</evidence>
<dbReference type="Proteomes" id="UP001152749">
    <property type="component" value="Chromosome"/>
</dbReference>
<dbReference type="AlphaFoldDB" id="A0A9W4TI91"/>
<dbReference type="KEGG" id="fcs:TRV642_2813"/>